<dbReference type="FunFam" id="1.10.150.390:FF:000004">
    <property type="entry name" value="DNA-directed RNA polymerase subunit"/>
    <property type="match status" value="1"/>
</dbReference>
<keyword evidence="7" id="KW-0479">Metal-binding</keyword>
<evidence type="ECO:0000256" key="15">
    <source>
        <dbReference type="SAM" id="MobiDB-lite"/>
    </source>
</evidence>
<keyword evidence="11" id="KW-0539">Nucleus</keyword>
<dbReference type="InterPro" id="IPR007081">
    <property type="entry name" value="RNA_pol_Rpb1_5"/>
</dbReference>
<evidence type="ECO:0000256" key="14">
    <source>
        <dbReference type="RuleBase" id="RU004279"/>
    </source>
</evidence>
<dbReference type="InterPro" id="IPR007066">
    <property type="entry name" value="RNA_pol_Rpb1_3"/>
</dbReference>
<dbReference type="SUPFAM" id="SSF64484">
    <property type="entry name" value="beta and beta-prime subunits of DNA dependent RNA-polymerase"/>
    <property type="match status" value="1"/>
</dbReference>
<comment type="subcellular location">
    <subcellularLocation>
        <location evidence="1">Nucleus</location>
    </subcellularLocation>
</comment>
<evidence type="ECO:0000256" key="13">
    <source>
        <dbReference type="ARBA" id="ARBA00058108"/>
    </source>
</evidence>
<comment type="similarity">
    <text evidence="2">Belongs to the RNA polymerase beta' chain family. RpoC1 subfamily.</text>
</comment>
<dbReference type="FunFam" id="1.10.132.30:FF:000001">
    <property type="entry name" value="DNA-directed RNA polymerase subunit"/>
    <property type="match status" value="1"/>
</dbReference>
<feature type="region of interest" description="Disordered" evidence="15">
    <location>
        <begin position="1377"/>
        <end position="1401"/>
    </location>
</feature>
<dbReference type="Gene3D" id="4.10.860.120">
    <property type="entry name" value="RNA polymerase II, clamp domain"/>
    <property type="match status" value="1"/>
</dbReference>
<comment type="function">
    <text evidence="13">DNA-dependent RNA polymerase catalyzes the transcription of DNA into RNA using the four ribonucleoside triphosphates as substrates. Largest and catalytic core component of RNA polymerase III which synthesizes small RNAs, such as 5S rRNA and tRNAs. Forms the polymerase active center together with the second largest subunit. A single-stranded DNA template strand of the promoter is positioned within the central active site cleft of Pol III. A bridging helix emanates from RPC1 and crosses the cleft near the catalytic site and is thought to promote translocation of Pol III by acting as a ratchet that moves the RNA-DNA hybrid through the active site by switching from straight to bent conformations at each step of nucleotide addition.</text>
</comment>
<dbReference type="Gene3D" id="3.30.1490.180">
    <property type="entry name" value="RNA polymerase ii"/>
    <property type="match status" value="1"/>
</dbReference>
<evidence type="ECO:0000256" key="11">
    <source>
        <dbReference type="ARBA" id="ARBA00023242"/>
    </source>
</evidence>
<dbReference type="Gene3D" id="6.10.250.2940">
    <property type="match status" value="1"/>
</dbReference>
<keyword evidence="18" id="KW-1185">Reference proteome</keyword>
<protein>
    <recommendedName>
        <fullName evidence="14">DNA-directed RNA polymerase subunit</fullName>
        <ecNumber evidence="14">2.7.7.6</ecNumber>
    </recommendedName>
</protein>
<dbReference type="EC" id="2.7.7.6" evidence="14"/>
<evidence type="ECO:0000256" key="4">
    <source>
        <dbReference type="ARBA" id="ARBA00022478"/>
    </source>
</evidence>
<dbReference type="Gene3D" id="6.20.50.80">
    <property type="match status" value="1"/>
</dbReference>
<evidence type="ECO:0000259" key="16">
    <source>
        <dbReference type="SMART" id="SM00663"/>
    </source>
</evidence>
<evidence type="ECO:0000256" key="1">
    <source>
        <dbReference type="ARBA" id="ARBA00004123"/>
    </source>
</evidence>
<dbReference type="GO" id="GO:0000428">
    <property type="term" value="C:DNA-directed RNA polymerase complex"/>
    <property type="evidence" value="ECO:0007669"/>
    <property type="project" value="UniProtKB-KW"/>
</dbReference>
<keyword evidence="6 14" id="KW-0548">Nucleotidyltransferase</keyword>
<dbReference type="EMBL" id="CP151515">
    <property type="protein sequence ID" value="WZN66446.1"/>
    <property type="molecule type" value="Genomic_DNA"/>
</dbReference>
<dbReference type="InterPro" id="IPR006592">
    <property type="entry name" value="RNA_pol_N"/>
</dbReference>
<evidence type="ECO:0000256" key="7">
    <source>
        <dbReference type="ARBA" id="ARBA00022723"/>
    </source>
</evidence>
<dbReference type="Pfam" id="PF04983">
    <property type="entry name" value="RNA_pol_Rpb1_3"/>
    <property type="match status" value="1"/>
</dbReference>
<dbReference type="Gene3D" id="1.10.274.100">
    <property type="entry name" value="RNA polymerase Rpb1, domain 3"/>
    <property type="match status" value="1"/>
</dbReference>
<dbReference type="Gene3D" id="1.10.132.30">
    <property type="match status" value="1"/>
</dbReference>
<comment type="subunit">
    <text evidence="3">Component of the RNA polymerase III (Pol III) complex consisting of 17 subunits.</text>
</comment>
<proteinExistence type="inferred from homology"/>
<gene>
    <name evidence="17" type="ORF">HKI87_15g80130</name>
</gene>
<dbReference type="GO" id="GO:0006351">
    <property type="term" value="P:DNA-templated transcription"/>
    <property type="evidence" value="ECO:0007669"/>
    <property type="project" value="InterPro"/>
</dbReference>
<evidence type="ECO:0000256" key="6">
    <source>
        <dbReference type="ARBA" id="ARBA00022695"/>
    </source>
</evidence>
<keyword evidence="9" id="KW-0460">Magnesium</keyword>
<evidence type="ECO:0000256" key="9">
    <source>
        <dbReference type="ARBA" id="ARBA00022842"/>
    </source>
</evidence>
<dbReference type="GO" id="GO:0046872">
    <property type="term" value="F:metal ion binding"/>
    <property type="evidence" value="ECO:0007669"/>
    <property type="project" value="UniProtKB-KW"/>
</dbReference>
<evidence type="ECO:0000256" key="10">
    <source>
        <dbReference type="ARBA" id="ARBA00023163"/>
    </source>
</evidence>
<dbReference type="Proteomes" id="UP001472866">
    <property type="component" value="Chromosome 15"/>
</dbReference>
<dbReference type="CDD" id="cd02736">
    <property type="entry name" value="RNAP_III_Rpc1_C"/>
    <property type="match status" value="1"/>
</dbReference>
<dbReference type="Pfam" id="PF04997">
    <property type="entry name" value="RNA_pol_Rpb1_1"/>
    <property type="match status" value="1"/>
</dbReference>
<dbReference type="FunFam" id="1.10.274.100:FF:000008">
    <property type="entry name" value="DNA-directed RNA polymerase subunit"/>
    <property type="match status" value="1"/>
</dbReference>
<dbReference type="Pfam" id="PF05000">
    <property type="entry name" value="RNA_pol_Rpb1_4"/>
    <property type="match status" value="1"/>
</dbReference>
<sequence length="1401" mass="156131">MTREESASAASTAPREHRVKSIKFEIFGDEDIKDMAALEITERNLYTSNPLRSPLPDGVLDTRLGISDRKLECATCKGRLTDCAGHFGFIRLELPVFHIGYFKHVLSILQCVCKSCSCLLLSEVERAEFQQAISGKGCTVNKRNATFKKLVERCKRVRSCPACKALNGPVKKLPNQLKLCHDRFLKDEKAKAQFLTTFDQAKRENERIEEHLGKAVENLNCLRVWEIFKRIKPEDRELLNIRVPSEKLLMTHIPVPPVCIRPSIEMEMSSATNEDDITMKLIQIVEVNNSLRGSIEKGLALTGLMESWDFLQMQCAMYINSEAPGLPPVYHPHTKPLRGFVQRLKGKQGRFRGNLSGKRVDFSGRTVITPDPNLSIDEVAIPEAVAKSLTYPERVNRYNIEKLRRCVNNGITVHPGACFVVSKGGKSKTYLKYGNRKKIAEEIQVGDVVERHLEDGDIVLFNRQPSLHKMSIMAHRVRVMPWRTFRFNECVCTPYNADFDGDEMNLHVPQTEEARTEALVLMSVAQNLCSPKSGELIVSAIQDFLTCAHLITVKDVFLDRLEFTRLSCFICDASTRMALPPPCIIKPVELWSGKQLFSMIVRESLASYAKVNLELPEKTYSKKEKCMCPSDGYVCIRDSVLLCGNLGKATLGTGSKEGLFALLLRDYNPFVSMQCMNRLAKLSSRWLGTFGFSIGIDDVTPGARLVRGKEETVEEGYSACKTHIKLYNEGGLTLQSGCDKDQTLEVLVSSELNKIREEAGKMCIKTLNKKNSALIMAQCGSKGSPLNISQMVACVGQQNVNGQRIENGFKDRTLPHFQKHTKSPNSKGFVKSSFFDGMSPTEFFFHTMAGREGLVDTAVKTAETGYMSRRLMKALEDLATRYDNTVRTCSGVVIQFTYGDDGLDPVEVEDKDGNPVNFDRILDLVRTRVPSNARDSLLPKDIKAAIREATAELARTRRMGALCTLGEGGEGEVPGAFQHWVEKKLISFVDGEADKLAKLRAIWKLPAGKKVDGKKGGKEYLLSLNGMNRQQVNEFVRVCYSKYERELVEPGTAVGAVAAHSIGEPGTQMTLKTFHFAGVASMNVTLGVPRLKEIINASKSVSTPIMKVVLEESASLHSARIVKGRLERTTLGEISSSIKSVLGKEGAYILITLDARLIETLELKIDAERVAKLLEQTQKLKIKENNIEVAGEHKLRVWPLVRDEVENNTLFRLHFLVKELPKIIVQGIPTIQRAVINEDKGRYDLVVEGLNLKEVLGTAGVNHRETTSNHIIEVEKTLGIEAARNSIIHEIIYTMSEHGITVDRRHVMLLADLMTNKGEVLGITRFGIAKMKDSVLMLASFEKTTDHLFNAALHGRRDNITGVSECIILGRPMPLGTGHDMSVRDPTKEGSKGKGLVCPEC</sequence>
<dbReference type="PANTHER" id="PTHR48446:SF1">
    <property type="entry name" value="DNA-DIRECTED RNA POLYMERASE SUBUNIT BETA' N-TERMINAL SECTION"/>
    <property type="match status" value="1"/>
</dbReference>
<evidence type="ECO:0000256" key="8">
    <source>
        <dbReference type="ARBA" id="ARBA00022833"/>
    </source>
</evidence>
<dbReference type="NCBIfam" id="NF006336">
    <property type="entry name" value="PRK08566.1"/>
    <property type="match status" value="1"/>
</dbReference>
<dbReference type="InterPro" id="IPR035698">
    <property type="entry name" value="RNAP_III_Rpc1_C"/>
</dbReference>
<dbReference type="Pfam" id="PF04998">
    <property type="entry name" value="RNA_pol_Rpb1_5"/>
    <property type="match status" value="1"/>
</dbReference>
<evidence type="ECO:0000256" key="12">
    <source>
        <dbReference type="ARBA" id="ARBA00048552"/>
    </source>
</evidence>
<feature type="compositionally biased region" description="Basic and acidic residues" evidence="15">
    <location>
        <begin position="1381"/>
        <end position="1392"/>
    </location>
</feature>
<dbReference type="InterPro" id="IPR042102">
    <property type="entry name" value="RNA_pol_Rpb1_3_sf"/>
</dbReference>
<dbReference type="SMART" id="SM00663">
    <property type="entry name" value="RPOLA_N"/>
    <property type="match status" value="1"/>
</dbReference>
<dbReference type="CDD" id="cd02583">
    <property type="entry name" value="RNAP_III_RPC1_N"/>
    <property type="match status" value="1"/>
</dbReference>
<name>A0AAX4PJZ3_9CHLO</name>
<evidence type="ECO:0000256" key="2">
    <source>
        <dbReference type="ARBA" id="ARBA00007207"/>
    </source>
</evidence>
<keyword evidence="10 14" id="KW-0804">Transcription</keyword>
<evidence type="ECO:0000256" key="3">
    <source>
        <dbReference type="ARBA" id="ARBA00011206"/>
    </source>
</evidence>
<dbReference type="InterPro" id="IPR035697">
    <property type="entry name" value="RNAP_III_RPC1_N"/>
</dbReference>
<keyword evidence="8" id="KW-0862">Zinc</keyword>
<organism evidence="17 18">
    <name type="scientific">Chloropicon roscoffensis</name>
    <dbReference type="NCBI Taxonomy" id="1461544"/>
    <lineage>
        <taxon>Eukaryota</taxon>
        <taxon>Viridiplantae</taxon>
        <taxon>Chlorophyta</taxon>
        <taxon>Chloropicophyceae</taxon>
        <taxon>Chloropicales</taxon>
        <taxon>Chloropicaceae</taxon>
        <taxon>Chloropicon</taxon>
    </lineage>
</organism>
<dbReference type="Gene3D" id="1.10.150.390">
    <property type="match status" value="1"/>
</dbReference>
<dbReference type="InterPro" id="IPR044893">
    <property type="entry name" value="RNA_pol_Rpb1_clamp_domain"/>
</dbReference>
<accession>A0AAX4PJZ3</accession>
<evidence type="ECO:0000313" key="17">
    <source>
        <dbReference type="EMBL" id="WZN66446.1"/>
    </source>
</evidence>
<dbReference type="InterPro" id="IPR007080">
    <property type="entry name" value="RNA_pol_Rpb1_1"/>
</dbReference>
<evidence type="ECO:0000256" key="5">
    <source>
        <dbReference type="ARBA" id="ARBA00022679"/>
    </source>
</evidence>
<keyword evidence="4 14" id="KW-0240">DNA-directed RNA polymerase</keyword>
<dbReference type="FunFam" id="3.30.1490.180:FF:000002">
    <property type="entry name" value="DNA-directed RNA polymerase subunit"/>
    <property type="match status" value="1"/>
</dbReference>
<dbReference type="InterPro" id="IPR007083">
    <property type="entry name" value="RNA_pol_Rpb1_4"/>
</dbReference>
<dbReference type="InterPro" id="IPR038120">
    <property type="entry name" value="Rpb1_funnel_sf"/>
</dbReference>
<dbReference type="PANTHER" id="PTHR48446">
    <property type="entry name" value="DNA-DIRECTED RNA POLYMERASE SUBUNIT BETA' N-TERMINAL SECTION"/>
    <property type="match status" value="1"/>
</dbReference>
<dbReference type="InterPro" id="IPR015700">
    <property type="entry name" value="RPC1"/>
</dbReference>
<dbReference type="FunFam" id="2.40.40.20:FF:000019">
    <property type="entry name" value="DNA-directed RNA polymerase II subunit RPB1"/>
    <property type="match status" value="1"/>
</dbReference>
<dbReference type="Gene3D" id="2.40.40.20">
    <property type="match status" value="1"/>
</dbReference>
<dbReference type="GO" id="GO:0003677">
    <property type="term" value="F:DNA binding"/>
    <property type="evidence" value="ECO:0007669"/>
    <property type="project" value="InterPro"/>
</dbReference>
<reference evidence="17 18" key="1">
    <citation type="submission" date="2024-03" db="EMBL/GenBank/DDBJ databases">
        <title>Complete genome sequence of the green alga Chloropicon roscoffensis RCC1871.</title>
        <authorList>
            <person name="Lemieux C."/>
            <person name="Pombert J.-F."/>
            <person name="Otis C."/>
            <person name="Turmel M."/>
        </authorList>
    </citation>
    <scope>NUCLEOTIDE SEQUENCE [LARGE SCALE GENOMIC DNA]</scope>
    <source>
        <strain evidence="17 18">RCC1871</strain>
    </source>
</reference>
<dbReference type="GO" id="GO:0005634">
    <property type="term" value="C:nucleus"/>
    <property type="evidence" value="ECO:0007669"/>
    <property type="project" value="UniProtKB-SubCell"/>
</dbReference>
<keyword evidence="5 14" id="KW-0808">Transferase</keyword>
<comment type="catalytic activity">
    <reaction evidence="12 14">
        <text>RNA(n) + a ribonucleoside 5'-triphosphate = RNA(n+1) + diphosphate</text>
        <dbReference type="Rhea" id="RHEA:21248"/>
        <dbReference type="Rhea" id="RHEA-COMP:14527"/>
        <dbReference type="Rhea" id="RHEA-COMP:17342"/>
        <dbReference type="ChEBI" id="CHEBI:33019"/>
        <dbReference type="ChEBI" id="CHEBI:61557"/>
        <dbReference type="ChEBI" id="CHEBI:140395"/>
        <dbReference type="EC" id="2.7.7.6"/>
    </reaction>
</comment>
<dbReference type="GO" id="GO:0003899">
    <property type="term" value="F:DNA-directed RNA polymerase activity"/>
    <property type="evidence" value="ECO:0007669"/>
    <property type="project" value="UniProtKB-EC"/>
</dbReference>
<evidence type="ECO:0000313" key="18">
    <source>
        <dbReference type="Proteomes" id="UP001472866"/>
    </source>
</evidence>
<dbReference type="Pfam" id="PF00623">
    <property type="entry name" value="RNA_pol_Rpb1_2"/>
    <property type="match status" value="1"/>
</dbReference>
<dbReference type="InterPro" id="IPR000722">
    <property type="entry name" value="RNA_pol_asu"/>
</dbReference>
<feature type="domain" description="RNA polymerase N-terminal" evidence="16">
    <location>
        <begin position="246"/>
        <end position="552"/>
    </location>
</feature>